<reference evidence="2" key="2">
    <citation type="submission" date="2024-04" db="EMBL/GenBank/DDBJ databases">
        <authorList>
            <person name="Chen Y."/>
            <person name="Shah S."/>
            <person name="Dougan E. K."/>
            <person name="Thang M."/>
            <person name="Chan C."/>
        </authorList>
    </citation>
    <scope>NUCLEOTIDE SEQUENCE [LARGE SCALE GENOMIC DNA]</scope>
</reference>
<evidence type="ECO:0000313" key="2">
    <source>
        <dbReference type="EMBL" id="CAL1128952.1"/>
    </source>
</evidence>
<sequence length="92" mass="10029">MTLRLRRGHAILMKPRAASVPAQSRSSSKVLPCPVECIRRDCTSPPIYAFSGGLRFGSTWTALSSAYNGVIYSINLVGLAQQFGFTSMEQMS</sequence>
<reference evidence="1" key="1">
    <citation type="submission" date="2022-10" db="EMBL/GenBank/DDBJ databases">
        <authorList>
            <person name="Chen Y."/>
            <person name="Dougan E. K."/>
            <person name="Chan C."/>
            <person name="Rhodes N."/>
            <person name="Thang M."/>
        </authorList>
    </citation>
    <scope>NUCLEOTIDE SEQUENCE</scope>
</reference>
<dbReference type="Proteomes" id="UP001152797">
    <property type="component" value="Unassembled WGS sequence"/>
</dbReference>
<proteinExistence type="predicted"/>
<keyword evidence="3" id="KW-1185">Reference proteome</keyword>
<dbReference type="AlphaFoldDB" id="A0A9P1FIV7"/>
<dbReference type="EMBL" id="CAMXCT020000213">
    <property type="protein sequence ID" value="CAL1128952.1"/>
    <property type="molecule type" value="Genomic_DNA"/>
</dbReference>
<accession>A0A9P1FIV7</accession>
<protein>
    <submittedName>
        <fullName evidence="1">Uncharacterized protein</fullName>
    </submittedName>
</protein>
<evidence type="ECO:0000313" key="3">
    <source>
        <dbReference type="Proteomes" id="UP001152797"/>
    </source>
</evidence>
<gene>
    <name evidence="1" type="ORF">C1SCF055_LOCUS3878</name>
</gene>
<evidence type="ECO:0000313" key="1">
    <source>
        <dbReference type="EMBL" id="CAI3975577.1"/>
    </source>
</evidence>
<dbReference type="EMBL" id="CAMXCT030000213">
    <property type="protein sequence ID" value="CAL4762889.1"/>
    <property type="molecule type" value="Genomic_DNA"/>
</dbReference>
<comment type="caution">
    <text evidence="1">The sequence shown here is derived from an EMBL/GenBank/DDBJ whole genome shotgun (WGS) entry which is preliminary data.</text>
</comment>
<name>A0A9P1FIV7_9DINO</name>
<dbReference type="EMBL" id="CAMXCT010000213">
    <property type="protein sequence ID" value="CAI3975577.1"/>
    <property type="molecule type" value="Genomic_DNA"/>
</dbReference>
<organism evidence="1">
    <name type="scientific">Cladocopium goreaui</name>
    <dbReference type="NCBI Taxonomy" id="2562237"/>
    <lineage>
        <taxon>Eukaryota</taxon>
        <taxon>Sar</taxon>
        <taxon>Alveolata</taxon>
        <taxon>Dinophyceae</taxon>
        <taxon>Suessiales</taxon>
        <taxon>Symbiodiniaceae</taxon>
        <taxon>Cladocopium</taxon>
    </lineage>
</organism>